<evidence type="ECO:0000313" key="3">
    <source>
        <dbReference type="Proteomes" id="UP000295497"/>
    </source>
</evidence>
<sequence length="290" mass="32472">MANLDRANLERMRLGLPDLGVGVGLRIPHYRHIFEHRPRVDWFEIISENFMVDGGMPLANLERALASYRLVQHGVSLSIGSADPLDFDYLRRLKALLRKVGSPWVSDHLCWSGAHGVHLHDLLPLPYTDEAVRHVAARARAVQDFLEVRLALENVSSYLTFTSSRMSEWAFLSAVVEEADCGILLDVNNVYVSSHNHGFDPGAYIDGVPHHRIVQIHLAGHADQGKYILDTHSDRVADPVWALYRRALGHTGDVSTLIEWDDDLPAFEVLAAEAEKARAIREEVARARAA</sequence>
<dbReference type="AlphaFoldDB" id="A0A4P2QRR5"/>
<dbReference type="NCBIfam" id="NF003818">
    <property type="entry name" value="PRK05409.1"/>
    <property type="match status" value="1"/>
</dbReference>
<comment type="similarity">
    <text evidence="1">Belongs to the UPF0276 family.</text>
</comment>
<dbReference type="HAMAP" id="MF_00697">
    <property type="entry name" value="UPF0276"/>
    <property type="match status" value="1"/>
</dbReference>
<protein>
    <recommendedName>
        <fullName evidence="1">UPF0276 protein SOCE836_043900</fullName>
    </recommendedName>
</protein>
<dbReference type="Pfam" id="PF05114">
    <property type="entry name" value="MbnB_TglH_ChrH"/>
    <property type="match status" value="1"/>
</dbReference>
<dbReference type="InterPro" id="IPR036237">
    <property type="entry name" value="Xyl_isomerase-like_sf"/>
</dbReference>
<dbReference type="RefSeq" id="WP_129575883.1">
    <property type="nucleotide sequence ID" value="NZ_CP012672.1"/>
</dbReference>
<dbReference type="Proteomes" id="UP000295497">
    <property type="component" value="Chromosome"/>
</dbReference>
<gene>
    <name evidence="2" type="ORF">SOCE836_043900</name>
</gene>
<dbReference type="SUPFAM" id="SSF51658">
    <property type="entry name" value="Xylose isomerase-like"/>
    <property type="match status" value="1"/>
</dbReference>
<dbReference type="PANTHER" id="PTHR42194">
    <property type="entry name" value="UPF0276 PROTEIN HI_1600"/>
    <property type="match status" value="1"/>
</dbReference>
<accession>A0A4P2QRR5</accession>
<evidence type="ECO:0000313" key="2">
    <source>
        <dbReference type="EMBL" id="AUX32253.1"/>
    </source>
</evidence>
<name>A0A4P2QRR5_SORCE</name>
<organism evidence="2 3">
    <name type="scientific">Sorangium cellulosum</name>
    <name type="common">Polyangium cellulosum</name>
    <dbReference type="NCBI Taxonomy" id="56"/>
    <lineage>
        <taxon>Bacteria</taxon>
        <taxon>Pseudomonadati</taxon>
        <taxon>Myxococcota</taxon>
        <taxon>Polyangia</taxon>
        <taxon>Polyangiales</taxon>
        <taxon>Polyangiaceae</taxon>
        <taxon>Sorangium</taxon>
    </lineage>
</organism>
<dbReference type="InterPro" id="IPR007801">
    <property type="entry name" value="MbnB/TglH/ChrH"/>
</dbReference>
<dbReference type="EMBL" id="CP012672">
    <property type="protein sequence ID" value="AUX32253.1"/>
    <property type="molecule type" value="Genomic_DNA"/>
</dbReference>
<dbReference type="PANTHER" id="PTHR42194:SF1">
    <property type="entry name" value="UPF0276 PROTEIN HI_1600"/>
    <property type="match status" value="1"/>
</dbReference>
<reference evidence="2 3" key="1">
    <citation type="submission" date="2015-09" db="EMBL/GenBank/DDBJ databases">
        <title>Sorangium comparison.</title>
        <authorList>
            <person name="Zaburannyi N."/>
            <person name="Bunk B."/>
            <person name="Overmann J."/>
            <person name="Mueller R."/>
        </authorList>
    </citation>
    <scope>NUCLEOTIDE SEQUENCE [LARGE SCALE GENOMIC DNA]</scope>
    <source>
        <strain evidence="2 3">So ce836</strain>
    </source>
</reference>
<dbReference type="Gene3D" id="3.20.20.150">
    <property type="entry name" value="Divalent-metal-dependent TIM barrel enzymes"/>
    <property type="match status" value="1"/>
</dbReference>
<evidence type="ECO:0000256" key="1">
    <source>
        <dbReference type="HAMAP-Rule" id="MF_00697"/>
    </source>
</evidence>
<proteinExistence type="inferred from homology"/>